<keyword evidence="3" id="KW-1185">Reference proteome</keyword>
<gene>
    <name evidence="2" type="ORF">HMPREF1541_03097</name>
</gene>
<evidence type="ECO:0000313" key="3">
    <source>
        <dbReference type="Proteomes" id="UP000030752"/>
    </source>
</evidence>
<dbReference type="EMBL" id="KB822719">
    <property type="protein sequence ID" value="ETN41162.1"/>
    <property type="molecule type" value="Genomic_DNA"/>
</dbReference>
<dbReference type="VEuPathDB" id="FungiDB:HMPREF1541_03097"/>
<name>W2RXI0_CYPE1</name>
<proteinExistence type="predicted"/>
<evidence type="ECO:0000313" key="2">
    <source>
        <dbReference type="EMBL" id="ETN41162.1"/>
    </source>
</evidence>
<evidence type="ECO:0000256" key="1">
    <source>
        <dbReference type="SAM" id="MobiDB-lite"/>
    </source>
</evidence>
<reference evidence="2 3" key="1">
    <citation type="submission" date="2013-03" db="EMBL/GenBank/DDBJ databases">
        <title>The Genome Sequence of Phialophora europaea CBS 101466.</title>
        <authorList>
            <consortium name="The Broad Institute Genomics Platform"/>
            <person name="Cuomo C."/>
            <person name="de Hoog S."/>
            <person name="Gorbushina A."/>
            <person name="Walker B."/>
            <person name="Young S.K."/>
            <person name="Zeng Q."/>
            <person name="Gargeya S."/>
            <person name="Fitzgerald M."/>
            <person name="Haas B."/>
            <person name="Abouelleil A."/>
            <person name="Allen A.W."/>
            <person name="Alvarado L."/>
            <person name="Arachchi H.M."/>
            <person name="Berlin A.M."/>
            <person name="Chapman S.B."/>
            <person name="Gainer-Dewar J."/>
            <person name="Goldberg J."/>
            <person name="Griggs A."/>
            <person name="Gujja S."/>
            <person name="Hansen M."/>
            <person name="Howarth C."/>
            <person name="Imamovic A."/>
            <person name="Ireland A."/>
            <person name="Larimer J."/>
            <person name="McCowan C."/>
            <person name="Murphy C."/>
            <person name="Pearson M."/>
            <person name="Poon T.W."/>
            <person name="Priest M."/>
            <person name="Roberts A."/>
            <person name="Saif S."/>
            <person name="Shea T."/>
            <person name="Sisk P."/>
            <person name="Sykes S."/>
            <person name="Wortman J."/>
            <person name="Nusbaum C."/>
            <person name="Birren B."/>
        </authorList>
    </citation>
    <scope>NUCLEOTIDE SEQUENCE [LARGE SCALE GENOMIC DNA]</scope>
    <source>
        <strain evidence="2 3">CBS 101466</strain>
    </source>
</reference>
<accession>W2RXI0</accession>
<organism evidence="2 3">
    <name type="scientific">Cyphellophora europaea (strain CBS 101466)</name>
    <name type="common">Phialophora europaea</name>
    <dbReference type="NCBI Taxonomy" id="1220924"/>
    <lineage>
        <taxon>Eukaryota</taxon>
        <taxon>Fungi</taxon>
        <taxon>Dikarya</taxon>
        <taxon>Ascomycota</taxon>
        <taxon>Pezizomycotina</taxon>
        <taxon>Eurotiomycetes</taxon>
        <taxon>Chaetothyriomycetidae</taxon>
        <taxon>Chaetothyriales</taxon>
        <taxon>Cyphellophoraceae</taxon>
        <taxon>Cyphellophora</taxon>
    </lineage>
</organism>
<dbReference type="PANTHER" id="PTHR15907">
    <property type="entry name" value="DUF614 FAMILY PROTEIN-RELATED"/>
    <property type="match status" value="1"/>
</dbReference>
<dbReference type="RefSeq" id="XP_008715671.1">
    <property type="nucleotide sequence ID" value="XM_008717449.1"/>
</dbReference>
<dbReference type="InterPro" id="IPR006461">
    <property type="entry name" value="PLAC_motif_containing"/>
</dbReference>
<sequence>MSQTYSQPQSSVPSEYGPTKQEAPAYPQGLHQLPSKFQFGLFDCFSPFSTCFLTCCCPCVTFGRIKARESGEKDPSGINGMCALHCLLLYCGVAPVLQFVNRMSMREKYGMESNGCGDCLTAFCCACCELIQEDKETIIRTTGMDPKTEQPYVPPQGMTYA</sequence>
<dbReference type="GeneID" id="19970436"/>
<dbReference type="NCBIfam" id="TIGR01571">
    <property type="entry name" value="A_thal_Cys_rich"/>
    <property type="match status" value="1"/>
</dbReference>
<dbReference type="eggNOG" id="ENOG502S7UD">
    <property type="taxonomic scope" value="Eukaryota"/>
</dbReference>
<feature type="compositionally biased region" description="Polar residues" evidence="1">
    <location>
        <begin position="1"/>
        <end position="13"/>
    </location>
</feature>
<feature type="region of interest" description="Disordered" evidence="1">
    <location>
        <begin position="1"/>
        <end position="23"/>
    </location>
</feature>
<dbReference type="OrthoDB" id="1045822at2759"/>
<dbReference type="AlphaFoldDB" id="W2RXI0"/>
<dbReference type="InParanoid" id="W2RXI0"/>
<dbReference type="Pfam" id="PF04749">
    <property type="entry name" value="PLAC8"/>
    <property type="match status" value="1"/>
</dbReference>
<dbReference type="STRING" id="1220924.W2RXI0"/>
<dbReference type="HOGENOM" id="CLU_083147_2_3_1"/>
<protein>
    <recommendedName>
        <fullName evidence="4">PLAC8-domain-containing protein</fullName>
    </recommendedName>
</protein>
<evidence type="ECO:0008006" key="4">
    <source>
        <dbReference type="Google" id="ProtNLM"/>
    </source>
</evidence>
<dbReference type="Proteomes" id="UP000030752">
    <property type="component" value="Unassembled WGS sequence"/>
</dbReference>